<gene>
    <name evidence="3" type="ORF">ACOF00016_LOCUS4342</name>
</gene>
<feature type="signal peptide" evidence="1">
    <location>
        <begin position="1"/>
        <end position="21"/>
    </location>
</feature>
<evidence type="ECO:0000313" key="3">
    <source>
        <dbReference type="EMBL" id="CAE0406473.1"/>
    </source>
</evidence>
<dbReference type="SUPFAM" id="SSF55729">
    <property type="entry name" value="Acyl-CoA N-acyltransferases (Nat)"/>
    <property type="match status" value="2"/>
</dbReference>
<evidence type="ECO:0000259" key="2">
    <source>
        <dbReference type="PROSITE" id="PS51186"/>
    </source>
</evidence>
<protein>
    <recommendedName>
        <fullName evidence="2">N-acetyltransferase domain-containing protein</fullName>
    </recommendedName>
</protein>
<reference evidence="3" key="1">
    <citation type="submission" date="2021-01" db="EMBL/GenBank/DDBJ databases">
        <authorList>
            <person name="Corre E."/>
            <person name="Pelletier E."/>
            <person name="Niang G."/>
            <person name="Scheremetjew M."/>
            <person name="Finn R."/>
            <person name="Kale V."/>
            <person name="Holt S."/>
            <person name="Cochrane G."/>
            <person name="Meng A."/>
            <person name="Brown T."/>
            <person name="Cohen L."/>
        </authorList>
    </citation>
    <scope>NUCLEOTIDE SEQUENCE</scope>
    <source>
        <strain evidence="3">CCMP127</strain>
    </source>
</reference>
<feature type="domain" description="N-acetyltransferase" evidence="2">
    <location>
        <begin position="278"/>
        <end position="420"/>
    </location>
</feature>
<keyword evidence="1" id="KW-0732">Signal</keyword>
<name>A0A7S3KZT9_9STRA</name>
<accession>A0A7S3KZT9</accession>
<dbReference type="PANTHER" id="PTHR43617">
    <property type="entry name" value="L-AMINO ACID N-ACETYLTRANSFERASE"/>
    <property type="match status" value="1"/>
</dbReference>
<dbReference type="Gene3D" id="3.40.630.30">
    <property type="match status" value="2"/>
</dbReference>
<dbReference type="GO" id="GO:0016747">
    <property type="term" value="F:acyltransferase activity, transferring groups other than amino-acyl groups"/>
    <property type="evidence" value="ECO:0007669"/>
    <property type="project" value="InterPro"/>
</dbReference>
<dbReference type="InterPro" id="IPR000182">
    <property type="entry name" value="GNAT_dom"/>
</dbReference>
<organism evidence="3">
    <name type="scientific">Amphora coffeiformis</name>
    <dbReference type="NCBI Taxonomy" id="265554"/>
    <lineage>
        <taxon>Eukaryota</taxon>
        <taxon>Sar</taxon>
        <taxon>Stramenopiles</taxon>
        <taxon>Ochrophyta</taxon>
        <taxon>Bacillariophyta</taxon>
        <taxon>Bacillariophyceae</taxon>
        <taxon>Bacillariophycidae</taxon>
        <taxon>Thalassiophysales</taxon>
        <taxon>Catenulaceae</taxon>
        <taxon>Amphora</taxon>
    </lineage>
</organism>
<dbReference type="PROSITE" id="PS51186">
    <property type="entry name" value="GNAT"/>
    <property type="match status" value="2"/>
</dbReference>
<feature type="chain" id="PRO_5030806269" description="N-acetyltransferase domain-containing protein" evidence="1">
    <location>
        <begin position="22"/>
        <end position="438"/>
    </location>
</feature>
<dbReference type="EMBL" id="HBIM01005086">
    <property type="protein sequence ID" value="CAE0406473.1"/>
    <property type="molecule type" value="Transcribed_RNA"/>
</dbReference>
<dbReference type="AlphaFoldDB" id="A0A7S3KZT9"/>
<sequence>MMLGTLCLLFTLIHSLDTIFARSTTMALCAGSDREMILQVRQVTSSRDPVATPDALVDLANRAFTNAEEGLVRPDANGQVVRLTLQSTREQLDRGEFLILTGRHASSTKPPVLLGCCTVVKLEDAATGEWGCLAVEPAYQKRGYGQRLALAAEYHLSDLYGCRTLQIKLLGFAKPVQEANNPAYEHKERLIQWYTQKLAYKTVPHEALYFAANSSWGNVQDTIFESDAVLLPFRKFATTWIELATTTDESHMGQLVEFCNNVYQEGESGILQHTPENPIIRLLVPDAMELIQKQQLLVLWEKTSTDDNNDNNKQPIGCIKAEIVKQKTGEWGCLAVHPKYQHKGYARRLVQAAEYHLQHKYGCTQLQLQLLTPVDWTQTHKERLRGWYQDRLDYQPLESCRDYKAKGDTLGPLVFATDAVFTTYAKSVGDKLQTANGR</sequence>
<proteinExistence type="predicted"/>
<dbReference type="Pfam" id="PF00583">
    <property type="entry name" value="Acetyltransf_1"/>
    <property type="match status" value="2"/>
</dbReference>
<dbReference type="PANTHER" id="PTHR43617:SF38">
    <property type="entry name" value="N-ACETYLTRANSFERASE DOMAIN-CONTAINING PROTEIN"/>
    <property type="match status" value="1"/>
</dbReference>
<dbReference type="CDD" id="cd04301">
    <property type="entry name" value="NAT_SF"/>
    <property type="match status" value="2"/>
</dbReference>
<dbReference type="InterPro" id="IPR050276">
    <property type="entry name" value="MshD_Acetyltransferase"/>
</dbReference>
<evidence type="ECO:0000256" key="1">
    <source>
        <dbReference type="SAM" id="SignalP"/>
    </source>
</evidence>
<dbReference type="InterPro" id="IPR016181">
    <property type="entry name" value="Acyl_CoA_acyltransferase"/>
</dbReference>
<feature type="domain" description="N-acetyltransferase" evidence="2">
    <location>
        <begin position="38"/>
        <end position="191"/>
    </location>
</feature>